<reference evidence="2 3" key="1">
    <citation type="submission" date="2016-11" db="EMBL/GenBank/DDBJ databases">
        <title>The macronuclear genome of Stentor coeruleus: a giant cell with tiny introns.</title>
        <authorList>
            <person name="Slabodnick M."/>
            <person name="Ruby J.G."/>
            <person name="Reiff S.B."/>
            <person name="Swart E.C."/>
            <person name="Gosai S."/>
            <person name="Prabakaran S."/>
            <person name="Witkowska E."/>
            <person name="Larue G.E."/>
            <person name="Fisher S."/>
            <person name="Freeman R.M."/>
            <person name="Gunawardena J."/>
            <person name="Chu W."/>
            <person name="Stover N.A."/>
            <person name="Gregory B.D."/>
            <person name="Nowacki M."/>
            <person name="Derisi J."/>
            <person name="Roy S.W."/>
            <person name="Marshall W.F."/>
            <person name="Sood P."/>
        </authorList>
    </citation>
    <scope>NUCLEOTIDE SEQUENCE [LARGE SCALE GENOMIC DNA]</scope>
    <source>
        <strain evidence="2">WM001</strain>
    </source>
</reference>
<keyword evidence="1" id="KW-0732">Signal</keyword>
<protein>
    <recommendedName>
        <fullName evidence="4">MD-2-related lipid-recognition domain-containing protein</fullName>
    </recommendedName>
</protein>
<sequence length="139" mass="15615">MKSNIFLVLFCISIVCFGLETFSLGQNCSVTTPVFNIISFYASPNPPTNCAAQNVIMIGNFNQNACPGEILITETYNQNTNYNQVNNTLIGCYNPGQNETYKFAIDPMHCISGNYVIQIKLLQQNPSQTLSCWQYQYNL</sequence>
<dbReference type="EMBL" id="MPUH01000777">
    <property type="protein sequence ID" value="OMJ74050.1"/>
    <property type="molecule type" value="Genomic_DNA"/>
</dbReference>
<evidence type="ECO:0000256" key="1">
    <source>
        <dbReference type="SAM" id="SignalP"/>
    </source>
</evidence>
<feature type="chain" id="PRO_5012661264" description="MD-2-related lipid-recognition domain-containing protein" evidence="1">
    <location>
        <begin position="26"/>
        <end position="139"/>
    </location>
</feature>
<organism evidence="2 3">
    <name type="scientific">Stentor coeruleus</name>
    <dbReference type="NCBI Taxonomy" id="5963"/>
    <lineage>
        <taxon>Eukaryota</taxon>
        <taxon>Sar</taxon>
        <taxon>Alveolata</taxon>
        <taxon>Ciliophora</taxon>
        <taxon>Postciliodesmatophora</taxon>
        <taxon>Heterotrichea</taxon>
        <taxon>Heterotrichida</taxon>
        <taxon>Stentoridae</taxon>
        <taxon>Stentor</taxon>
    </lineage>
</organism>
<proteinExistence type="predicted"/>
<name>A0A1R2BBR4_9CILI</name>
<feature type="signal peptide" evidence="1">
    <location>
        <begin position="1"/>
        <end position="25"/>
    </location>
</feature>
<evidence type="ECO:0008006" key="4">
    <source>
        <dbReference type="Google" id="ProtNLM"/>
    </source>
</evidence>
<keyword evidence="3" id="KW-1185">Reference proteome</keyword>
<evidence type="ECO:0000313" key="2">
    <source>
        <dbReference type="EMBL" id="OMJ74050.1"/>
    </source>
</evidence>
<gene>
    <name evidence="2" type="ORF">SteCoe_27103</name>
</gene>
<dbReference type="Proteomes" id="UP000187209">
    <property type="component" value="Unassembled WGS sequence"/>
</dbReference>
<dbReference type="AlphaFoldDB" id="A0A1R2BBR4"/>
<evidence type="ECO:0000313" key="3">
    <source>
        <dbReference type="Proteomes" id="UP000187209"/>
    </source>
</evidence>
<comment type="caution">
    <text evidence="2">The sequence shown here is derived from an EMBL/GenBank/DDBJ whole genome shotgun (WGS) entry which is preliminary data.</text>
</comment>
<accession>A0A1R2BBR4</accession>